<dbReference type="Proteomes" id="UP000188219">
    <property type="component" value="Chromosome"/>
</dbReference>
<feature type="chain" id="PRO_5011825069" description="Thiol:disulfide interchange protein" evidence="7">
    <location>
        <begin position="29"/>
        <end position="251"/>
    </location>
</feature>
<dbReference type="SUPFAM" id="SSF52833">
    <property type="entry name" value="Thioredoxin-like"/>
    <property type="match status" value="1"/>
</dbReference>
<proteinExistence type="inferred from homology"/>
<feature type="domain" description="Thioredoxin-like fold" evidence="9">
    <location>
        <begin position="124"/>
        <end position="249"/>
    </location>
</feature>
<dbReference type="eggNOG" id="COG1651">
    <property type="taxonomic scope" value="Bacteria"/>
</dbReference>
<dbReference type="InterPro" id="IPR051470">
    <property type="entry name" value="Thiol:disulfide_interchange"/>
</dbReference>
<dbReference type="Gene3D" id="3.10.450.70">
    <property type="entry name" value="Disulphide bond isomerase, DsbC/G, N-terminal"/>
    <property type="match status" value="1"/>
</dbReference>
<evidence type="ECO:0000259" key="8">
    <source>
        <dbReference type="Pfam" id="PF10411"/>
    </source>
</evidence>
<evidence type="ECO:0000256" key="4">
    <source>
        <dbReference type="ARBA" id="ARBA00022764"/>
    </source>
</evidence>
<dbReference type="InterPro" id="IPR009094">
    <property type="entry name" value="DiS-bond_isomerase_DsbC/G_N_sf"/>
</dbReference>
<dbReference type="GO" id="GO:0016853">
    <property type="term" value="F:isomerase activity"/>
    <property type="evidence" value="ECO:0007669"/>
    <property type="project" value="UniProtKB-KW"/>
</dbReference>
<dbReference type="InterPro" id="IPR018950">
    <property type="entry name" value="DiS-bond_isomerase_DsbC/G_N"/>
</dbReference>
<evidence type="ECO:0000256" key="7">
    <source>
        <dbReference type="RuleBase" id="RU364038"/>
    </source>
</evidence>
<feature type="domain" description="Disulphide bond isomerase DsbC/G N-terminal" evidence="8">
    <location>
        <begin position="31"/>
        <end position="96"/>
    </location>
</feature>
<evidence type="ECO:0000256" key="6">
    <source>
        <dbReference type="ARBA" id="ARBA00023284"/>
    </source>
</evidence>
<dbReference type="InterPro" id="IPR033954">
    <property type="entry name" value="DiS-bond_Isoase_DsbC/G"/>
</dbReference>
<reference evidence="10" key="1">
    <citation type="submission" date="2017-02" db="EMBL/GenBank/DDBJ databases">
        <title>Genome of Microbulbifer agarilyticus GP101.</title>
        <authorList>
            <person name="Jung J."/>
            <person name="Bae S.S."/>
            <person name="Baek K."/>
        </authorList>
    </citation>
    <scope>NUCLEOTIDE SEQUENCE [LARGE SCALE GENOMIC DNA]</scope>
    <source>
        <strain evidence="10">GP101</strain>
    </source>
</reference>
<dbReference type="KEGG" id="maga:Mag101_10735"/>
<dbReference type="STRING" id="260552.Mag101_10735"/>
<evidence type="ECO:0000313" key="10">
    <source>
        <dbReference type="EMBL" id="AQQ68056.1"/>
    </source>
</evidence>
<keyword evidence="5" id="KW-1015">Disulfide bond</keyword>
<evidence type="ECO:0000313" key="11">
    <source>
        <dbReference type="Proteomes" id="UP000188219"/>
    </source>
</evidence>
<dbReference type="CDD" id="cd03020">
    <property type="entry name" value="DsbA_DsbC_DsbG"/>
    <property type="match status" value="1"/>
</dbReference>
<keyword evidence="10" id="KW-0413">Isomerase</keyword>
<dbReference type="SUPFAM" id="SSF54423">
    <property type="entry name" value="DsbC/DsbG N-terminal domain-like"/>
    <property type="match status" value="1"/>
</dbReference>
<evidence type="ECO:0000256" key="1">
    <source>
        <dbReference type="ARBA" id="ARBA00004418"/>
    </source>
</evidence>
<keyword evidence="6 7" id="KW-0676">Redox-active center</keyword>
<comment type="function">
    <text evidence="7">Required for disulfide bond formation in some periplasmic proteins. Acts by transferring its disulfide bond to other proteins and is reduced in the process.</text>
</comment>
<gene>
    <name evidence="10" type="ORF">Mag101_10735</name>
</gene>
<dbReference type="InterPro" id="IPR036249">
    <property type="entry name" value="Thioredoxin-like_sf"/>
</dbReference>
<keyword evidence="3 7" id="KW-0732">Signal</keyword>
<dbReference type="AlphaFoldDB" id="A0A1Q2M5V3"/>
<protein>
    <recommendedName>
        <fullName evidence="7">Thiol:disulfide interchange protein</fullName>
    </recommendedName>
</protein>
<dbReference type="Pfam" id="PF10411">
    <property type="entry name" value="DsbC_N"/>
    <property type="match status" value="1"/>
</dbReference>
<dbReference type="Gene3D" id="3.40.30.10">
    <property type="entry name" value="Glutaredoxin"/>
    <property type="match status" value="1"/>
</dbReference>
<dbReference type="InterPro" id="IPR012336">
    <property type="entry name" value="Thioredoxin-like_fold"/>
</dbReference>
<accession>A0A1Q2M5V3</accession>
<dbReference type="GO" id="GO:0042597">
    <property type="term" value="C:periplasmic space"/>
    <property type="evidence" value="ECO:0007669"/>
    <property type="project" value="UniProtKB-SubCell"/>
</dbReference>
<comment type="subcellular location">
    <subcellularLocation>
        <location evidence="1 7">Periplasm</location>
    </subcellularLocation>
</comment>
<organism evidence="10 11">
    <name type="scientific">Microbulbifer agarilyticus</name>
    <dbReference type="NCBI Taxonomy" id="260552"/>
    <lineage>
        <taxon>Bacteria</taxon>
        <taxon>Pseudomonadati</taxon>
        <taxon>Pseudomonadota</taxon>
        <taxon>Gammaproteobacteria</taxon>
        <taxon>Cellvibrionales</taxon>
        <taxon>Microbulbiferaceae</taxon>
        <taxon>Microbulbifer</taxon>
    </lineage>
</organism>
<evidence type="ECO:0000256" key="2">
    <source>
        <dbReference type="ARBA" id="ARBA00009813"/>
    </source>
</evidence>
<dbReference type="PANTHER" id="PTHR35272:SF3">
    <property type="entry name" value="THIOL:DISULFIDE INTERCHANGE PROTEIN DSBC"/>
    <property type="match status" value="1"/>
</dbReference>
<keyword evidence="4 7" id="KW-0574">Periplasm</keyword>
<evidence type="ECO:0000259" key="9">
    <source>
        <dbReference type="Pfam" id="PF13098"/>
    </source>
</evidence>
<dbReference type="EMBL" id="CP019650">
    <property type="protein sequence ID" value="AQQ68056.1"/>
    <property type="molecule type" value="Genomic_DNA"/>
</dbReference>
<keyword evidence="11" id="KW-1185">Reference proteome</keyword>
<name>A0A1Q2M5V3_9GAMM</name>
<feature type="signal peptide" evidence="7">
    <location>
        <begin position="1"/>
        <end position="28"/>
    </location>
</feature>
<sequence length="251" mass="27051">MNFLAKPLKPLAALAATAALLLAQSATAVDDAVAKQIKAKLTAGNPGANFGEVRESAMPGLYEVEVNGGNVLFVSKDGGHFIAGDLFEVTPQRVVNISEQRRGKNRAKVMDAQDLGEMIVFSPKGETKAHVYVFTDVDCGYCRKLHDDVPELNRRGIEVRYLAFPRAGLNSVGYRKVATAWCAEDPNKTLTDLKNRKNVPLKVCNDNPVAAQYKLGNEAIDVRGTPTIVMEDGTVVPGYVPPETLAKALGI</sequence>
<dbReference type="RefSeq" id="WP_077404578.1">
    <property type="nucleotide sequence ID" value="NZ_CP019650.1"/>
</dbReference>
<comment type="similarity">
    <text evidence="2 7">Belongs to the thioredoxin family. DsbC subfamily.</text>
</comment>
<evidence type="ECO:0000256" key="3">
    <source>
        <dbReference type="ARBA" id="ARBA00022729"/>
    </source>
</evidence>
<dbReference type="PANTHER" id="PTHR35272">
    <property type="entry name" value="THIOL:DISULFIDE INTERCHANGE PROTEIN DSBC-RELATED"/>
    <property type="match status" value="1"/>
</dbReference>
<dbReference type="OrthoDB" id="12976at2"/>
<evidence type="ECO:0000256" key="5">
    <source>
        <dbReference type="ARBA" id="ARBA00023157"/>
    </source>
</evidence>
<dbReference type="Pfam" id="PF13098">
    <property type="entry name" value="Thioredoxin_2"/>
    <property type="match status" value="1"/>
</dbReference>